<evidence type="ECO:0000256" key="1">
    <source>
        <dbReference type="ARBA" id="ARBA00001947"/>
    </source>
</evidence>
<keyword evidence="9" id="KW-1185">Reference proteome</keyword>
<dbReference type="CDD" id="cd08278">
    <property type="entry name" value="benzyl_alcohol_DH"/>
    <property type="match status" value="1"/>
</dbReference>
<dbReference type="Gene3D" id="3.90.180.10">
    <property type="entry name" value="Medium-chain alcohol dehydrogenases, catalytic domain"/>
    <property type="match status" value="1"/>
</dbReference>
<comment type="similarity">
    <text evidence="2 6">Belongs to the zinc-containing alcohol dehydrogenase family.</text>
</comment>
<evidence type="ECO:0000256" key="3">
    <source>
        <dbReference type="ARBA" id="ARBA00022723"/>
    </source>
</evidence>
<feature type="domain" description="Enoyl reductase (ER)" evidence="7">
    <location>
        <begin position="19"/>
        <end position="379"/>
    </location>
</feature>
<keyword evidence="3 6" id="KW-0479">Metal-binding</keyword>
<comment type="caution">
    <text evidence="8">The sequence shown here is derived from an EMBL/GenBank/DDBJ whole genome shotgun (WGS) entry which is preliminary data.</text>
</comment>
<dbReference type="SUPFAM" id="SSF51735">
    <property type="entry name" value="NAD(P)-binding Rossmann-fold domains"/>
    <property type="match status" value="1"/>
</dbReference>
<dbReference type="STRING" id="1231657.A0A1Y1ZJH1"/>
<organism evidence="8 9">
    <name type="scientific">Clohesyomyces aquaticus</name>
    <dbReference type="NCBI Taxonomy" id="1231657"/>
    <lineage>
        <taxon>Eukaryota</taxon>
        <taxon>Fungi</taxon>
        <taxon>Dikarya</taxon>
        <taxon>Ascomycota</taxon>
        <taxon>Pezizomycotina</taxon>
        <taxon>Dothideomycetes</taxon>
        <taxon>Pleosporomycetidae</taxon>
        <taxon>Pleosporales</taxon>
        <taxon>Lindgomycetaceae</taxon>
        <taxon>Clohesyomyces</taxon>
    </lineage>
</organism>
<keyword evidence="4 6" id="KW-0862">Zinc</keyword>
<dbReference type="GO" id="GO:0008270">
    <property type="term" value="F:zinc ion binding"/>
    <property type="evidence" value="ECO:0007669"/>
    <property type="project" value="InterPro"/>
</dbReference>
<dbReference type="OrthoDB" id="1560166at2759"/>
<dbReference type="Pfam" id="PF08240">
    <property type="entry name" value="ADH_N"/>
    <property type="match status" value="1"/>
</dbReference>
<evidence type="ECO:0000259" key="7">
    <source>
        <dbReference type="SMART" id="SM00829"/>
    </source>
</evidence>
<sequence>MADYTINTKAIVTTPSKDGKLNWNMHNVKLRNPHEDEVLVRVVAVGICHTDIVMSHIPSEYGLYPKVLGHEGAGVVEKVGSKITHVKPGDYVVLSFDSCENSSCYNCKNGHPSYCTAFTAKNVMAVPGVYKLEDGQAAAGSYFGQSSFSEFALVQEKSAVNVSDLIKSEEELKLFAPFGCGFQTGAGAVTETADVQAGDEIAVFGLGGVGMLAVMAARIRGCRTIIGVDRVQSRLDIAKSVGATHVINTSGFENLEDDVAAAIRSICPAGTNCNVDTTGVLGIVQVGLAALQPKGQLVLIGIMRGLTLPIDLGTFLATGVSIRACIEGSALPKKYIPQMIEWYRDGKLPIEKIIKQYAAEDFEAALEEMHTGAVIKPVLIW</sequence>
<gene>
    <name evidence="8" type="ORF">BCR34DRAFT_602118</name>
</gene>
<evidence type="ECO:0000256" key="2">
    <source>
        <dbReference type="ARBA" id="ARBA00008072"/>
    </source>
</evidence>
<dbReference type="PROSITE" id="PS00059">
    <property type="entry name" value="ADH_ZINC"/>
    <property type="match status" value="1"/>
</dbReference>
<comment type="cofactor">
    <cofactor evidence="1 6">
        <name>Zn(2+)</name>
        <dbReference type="ChEBI" id="CHEBI:29105"/>
    </cofactor>
</comment>
<dbReference type="InterPro" id="IPR036291">
    <property type="entry name" value="NAD(P)-bd_dom_sf"/>
</dbReference>
<evidence type="ECO:0000256" key="6">
    <source>
        <dbReference type="RuleBase" id="RU361277"/>
    </source>
</evidence>
<dbReference type="PANTHER" id="PTHR43350:SF2">
    <property type="entry name" value="GROES-LIKE ZINC-BINDING ALCOHOL DEHYDROGENASE FAMILY PROTEIN"/>
    <property type="match status" value="1"/>
</dbReference>
<protein>
    <submittedName>
        <fullName evidence="8">Chaperonin 10-like protein</fullName>
    </submittedName>
</protein>
<dbReference type="InterPro" id="IPR011032">
    <property type="entry name" value="GroES-like_sf"/>
</dbReference>
<dbReference type="SMART" id="SM00829">
    <property type="entry name" value="PKS_ER"/>
    <property type="match status" value="1"/>
</dbReference>
<dbReference type="Proteomes" id="UP000193144">
    <property type="component" value="Unassembled WGS sequence"/>
</dbReference>
<evidence type="ECO:0000313" key="8">
    <source>
        <dbReference type="EMBL" id="ORY10401.1"/>
    </source>
</evidence>
<dbReference type="Pfam" id="PF00107">
    <property type="entry name" value="ADH_zinc_N"/>
    <property type="match status" value="1"/>
</dbReference>
<dbReference type="InterPro" id="IPR013149">
    <property type="entry name" value="ADH-like_C"/>
</dbReference>
<dbReference type="GO" id="GO:0016491">
    <property type="term" value="F:oxidoreductase activity"/>
    <property type="evidence" value="ECO:0007669"/>
    <property type="project" value="UniProtKB-KW"/>
</dbReference>
<evidence type="ECO:0000313" key="9">
    <source>
        <dbReference type="Proteomes" id="UP000193144"/>
    </source>
</evidence>
<dbReference type="Gene3D" id="3.40.50.720">
    <property type="entry name" value="NAD(P)-binding Rossmann-like Domain"/>
    <property type="match status" value="1"/>
</dbReference>
<name>A0A1Y1ZJH1_9PLEO</name>
<dbReference type="InterPro" id="IPR002328">
    <property type="entry name" value="ADH_Zn_CS"/>
</dbReference>
<evidence type="ECO:0000256" key="4">
    <source>
        <dbReference type="ARBA" id="ARBA00022833"/>
    </source>
</evidence>
<evidence type="ECO:0000256" key="5">
    <source>
        <dbReference type="ARBA" id="ARBA00023002"/>
    </source>
</evidence>
<keyword evidence="5" id="KW-0560">Oxidoreductase</keyword>
<accession>A0A1Y1ZJH1</accession>
<dbReference type="InterPro" id="IPR013154">
    <property type="entry name" value="ADH-like_N"/>
</dbReference>
<dbReference type="EMBL" id="MCFA01000073">
    <property type="protein sequence ID" value="ORY10401.1"/>
    <property type="molecule type" value="Genomic_DNA"/>
</dbReference>
<proteinExistence type="inferred from homology"/>
<dbReference type="InterPro" id="IPR020843">
    <property type="entry name" value="ER"/>
</dbReference>
<dbReference type="AlphaFoldDB" id="A0A1Y1ZJH1"/>
<dbReference type="SUPFAM" id="SSF50129">
    <property type="entry name" value="GroES-like"/>
    <property type="match status" value="1"/>
</dbReference>
<dbReference type="PANTHER" id="PTHR43350">
    <property type="entry name" value="NAD-DEPENDENT ALCOHOL DEHYDROGENASE"/>
    <property type="match status" value="1"/>
</dbReference>
<reference evidence="8 9" key="1">
    <citation type="submission" date="2016-07" db="EMBL/GenBank/DDBJ databases">
        <title>Pervasive Adenine N6-methylation of Active Genes in Fungi.</title>
        <authorList>
            <consortium name="DOE Joint Genome Institute"/>
            <person name="Mondo S.J."/>
            <person name="Dannebaum R.O."/>
            <person name="Kuo R.C."/>
            <person name="Labutti K."/>
            <person name="Haridas S."/>
            <person name="Kuo A."/>
            <person name="Salamov A."/>
            <person name="Ahrendt S.R."/>
            <person name="Lipzen A."/>
            <person name="Sullivan W."/>
            <person name="Andreopoulos W.B."/>
            <person name="Clum A."/>
            <person name="Lindquist E."/>
            <person name="Daum C."/>
            <person name="Ramamoorthy G.K."/>
            <person name="Gryganskyi A."/>
            <person name="Culley D."/>
            <person name="Magnuson J.K."/>
            <person name="James T.Y."/>
            <person name="O'Malley M.A."/>
            <person name="Stajich J.E."/>
            <person name="Spatafora J.W."/>
            <person name="Visel A."/>
            <person name="Grigoriev I.V."/>
        </authorList>
    </citation>
    <scope>NUCLEOTIDE SEQUENCE [LARGE SCALE GENOMIC DNA]</scope>
    <source>
        <strain evidence="8 9">CBS 115471</strain>
    </source>
</reference>